<feature type="region of interest" description="Disordered" evidence="1">
    <location>
        <begin position="34"/>
        <end position="55"/>
    </location>
</feature>
<dbReference type="SUPFAM" id="SSF69304">
    <property type="entry name" value="Tricorn protease N-terminal domain"/>
    <property type="match status" value="1"/>
</dbReference>
<name>A0ABN3G378_9ACTN</name>
<gene>
    <name evidence="2" type="ORF">GCM10010170_028000</name>
</gene>
<evidence type="ECO:0000313" key="3">
    <source>
        <dbReference type="Proteomes" id="UP001501444"/>
    </source>
</evidence>
<evidence type="ECO:0008006" key="4">
    <source>
        <dbReference type="Google" id="ProtNLM"/>
    </source>
</evidence>
<accession>A0ABN3G378</accession>
<comment type="caution">
    <text evidence="2">The sequence shown here is derived from an EMBL/GenBank/DDBJ whole genome shotgun (WGS) entry which is preliminary data.</text>
</comment>
<dbReference type="Proteomes" id="UP001501444">
    <property type="component" value="Unassembled WGS sequence"/>
</dbReference>
<protein>
    <recommendedName>
        <fullName evidence="4">WD40 repeat protein</fullName>
    </recommendedName>
</protein>
<evidence type="ECO:0000313" key="2">
    <source>
        <dbReference type="EMBL" id="GAA2343284.1"/>
    </source>
</evidence>
<sequence length="349" mass="37037">MSAAARKARPLIALAVALAAGAWLLTTVHKGPPPVSATASASAAPPAARSTSAKLPDGAEYTPLFYADAVTSVGTANDAADDRLVLRSPSGDRELRRLPRERFAQFLGFTAAGGALFWAESSALPGGTYETRLWRAPLDGSGPPASLTADTGAAVFFDSEYDLVVADDRVHWVAAPPDDTPRTELRSVPVAGGPVTTTYADGRFRHTTWPWLLSVDDQAPLALVNPQSGERRVVTKAAAESVVCTPAWCRSMVQATDGHLFDVRHPDGTSRRRVPGDLTAIATDNAVAGRYELFTELHGDDVRLVAYDLDTSESKVLAPNVGVTAARAGVVWWADRPSSPTAWLSVDLR</sequence>
<organism evidence="2 3">
    <name type="scientific">Dactylosporangium salmoneum</name>
    <dbReference type="NCBI Taxonomy" id="53361"/>
    <lineage>
        <taxon>Bacteria</taxon>
        <taxon>Bacillati</taxon>
        <taxon>Actinomycetota</taxon>
        <taxon>Actinomycetes</taxon>
        <taxon>Micromonosporales</taxon>
        <taxon>Micromonosporaceae</taxon>
        <taxon>Dactylosporangium</taxon>
    </lineage>
</organism>
<evidence type="ECO:0000256" key="1">
    <source>
        <dbReference type="SAM" id="MobiDB-lite"/>
    </source>
</evidence>
<proteinExistence type="predicted"/>
<dbReference type="RefSeq" id="WP_344612775.1">
    <property type="nucleotide sequence ID" value="NZ_BAAARV010000023.1"/>
</dbReference>
<reference evidence="2 3" key="1">
    <citation type="journal article" date="2019" name="Int. J. Syst. Evol. Microbiol.">
        <title>The Global Catalogue of Microorganisms (GCM) 10K type strain sequencing project: providing services to taxonomists for standard genome sequencing and annotation.</title>
        <authorList>
            <consortium name="The Broad Institute Genomics Platform"/>
            <consortium name="The Broad Institute Genome Sequencing Center for Infectious Disease"/>
            <person name="Wu L."/>
            <person name="Ma J."/>
        </authorList>
    </citation>
    <scope>NUCLEOTIDE SEQUENCE [LARGE SCALE GENOMIC DNA]</scope>
    <source>
        <strain evidence="2 3">JCM 3272</strain>
    </source>
</reference>
<keyword evidence="3" id="KW-1185">Reference proteome</keyword>
<feature type="compositionally biased region" description="Low complexity" evidence="1">
    <location>
        <begin position="36"/>
        <end position="53"/>
    </location>
</feature>
<dbReference type="EMBL" id="BAAARV010000023">
    <property type="protein sequence ID" value="GAA2343284.1"/>
    <property type="molecule type" value="Genomic_DNA"/>
</dbReference>